<evidence type="ECO:0000313" key="1">
    <source>
        <dbReference type="Proteomes" id="UP000515156"/>
    </source>
</evidence>
<dbReference type="AlphaFoldDB" id="A0A6P7XY32"/>
<dbReference type="RefSeq" id="XP_030055359.1">
    <property type="nucleotide sequence ID" value="XM_030199499.1"/>
</dbReference>
<sequence length="178" mass="20536">METNLTWMKHSLERTGKLGQEVLQRAKRHKVNWSTVNPSSNFRDRVTNQEEVTAKKMKADPEDPRLEASFATIMDFMVRTTEQCEKYYDNVPASNCNTNEVNHICQYHSRNSVERFIKSTADPSKDQKTFVVQEITPTCKRNTSKSFKFEGTCTVTECPESNVEYIPPDQSVDLPFTL</sequence>
<proteinExistence type="predicted"/>
<dbReference type="KEGG" id="muo:115467992"/>
<dbReference type="InParanoid" id="A0A6P7XY32"/>
<protein>
    <submittedName>
        <fullName evidence="2">A-kinase-interacting protein 1-like</fullName>
    </submittedName>
</protein>
<dbReference type="GO" id="GO:1901222">
    <property type="term" value="P:regulation of non-canonical NF-kappaB signal transduction"/>
    <property type="evidence" value="ECO:0007669"/>
    <property type="project" value="InterPro"/>
</dbReference>
<organism evidence="1 2">
    <name type="scientific">Microcaecilia unicolor</name>
    <dbReference type="NCBI Taxonomy" id="1415580"/>
    <lineage>
        <taxon>Eukaryota</taxon>
        <taxon>Metazoa</taxon>
        <taxon>Chordata</taxon>
        <taxon>Craniata</taxon>
        <taxon>Vertebrata</taxon>
        <taxon>Euteleostomi</taxon>
        <taxon>Amphibia</taxon>
        <taxon>Gymnophiona</taxon>
        <taxon>Siphonopidae</taxon>
        <taxon>Microcaecilia</taxon>
    </lineage>
</organism>
<dbReference type="PANTHER" id="PTHR14330:SF2">
    <property type="entry name" value="A-KINASE-INTERACTING PROTEIN 1"/>
    <property type="match status" value="1"/>
</dbReference>
<dbReference type="PANTHER" id="PTHR14330">
    <property type="entry name" value="A-KINASE-INTERACTING PROTEIN 1"/>
    <property type="match status" value="1"/>
</dbReference>
<evidence type="ECO:0000313" key="2">
    <source>
        <dbReference type="RefSeq" id="XP_030055359.1"/>
    </source>
</evidence>
<keyword evidence="1" id="KW-1185">Reference proteome</keyword>
<dbReference type="Proteomes" id="UP000515156">
    <property type="component" value="Chromosome 4"/>
</dbReference>
<dbReference type="OrthoDB" id="5945634at2759"/>
<gene>
    <name evidence="2" type="primary">LOC115467992</name>
</gene>
<dbReference type="InterPro" id="IPR033214">
    <property type="entry name" value="AKIP1"/>
</dbReference>
<accession>A0A6P7XY32</accession>
<reference evidence="2" key="1">
    <citation type="submission" date="2025-08" db="UniProtKB">
        <authorList>
            <consortium name="RefSeq"/>
        </authorList>
    </citation>
    <scope>IDENTIFICATION</scope>
</reference>
<dbReference type="FunCoup" id="A0A6P7XY32">
    <property type="interactions" value="1030"/>
</dbReference>
<dbReference type="GeneID" id="115467992"/>
<name>A0A6P7XY32_9AMPH</name>
<dbReference type="GO" id="GO:0005654">
    <property type="term" value="C:nucleoplasm"/>
    <property type="evidence" value="ECO:0007669"/>
    <property type="project" value="TreeGrafter"/>
</dbReference>